<gene>
    <name evidence="1" type="ORF">GCM10010995_10900</name>
</gene>
<dbReference type="PANTHER" id="PTHR35566:SF1">
    <property type="entry name" value="TYPE VI SECRETION SYSTEM BASEPLATE COMPONENT TSSK1"/>
    <property type="match status" value="1"/>
</dbReference>
<dbReference type="AlphaFoldDB" id="A0A8J3E839"/>
<dbReference type="PANTHER" id="PTHR35566">
    <property type="entry name" value="BLR3599 PROTEIN"/>
    <property type="match status" value="1"/>
</dbReference>
<name>A0A8J3E839_9GAMM</name>
<evidence type="ECO:0000313" key="2">
    <source>
        <dbReference type="Proteomes" id="UP000636949"/>
    </source>
</evidence>
<dbReference type="EMBL" id="BMJS01000009">
    <property type="protein sequence ID" value="GGF95478.1"/>
    <property type="molecule type" value="Genomic_DNA"/>
</dbReference>
<organism evidence="1 2">
    <name type="scientific">Cysteiniphilum litorale</name>
    <dbReference type="NCBI Taxonomy" id="2056700"/>
    <lineage>
        <taxon>Bacteria</taxon>
        <taxon>Pseudomonadati</taxon>
        <taxon>Pseudomonadota</taxon>
        <taxon>Gammaproteobacteria</taxon>
        <taxon>Thiotrichales</taxon>
        <taxon>Fastidiosibacteraceae</taxon>
        <taxon>Cysteiniphilum</taxon>
    </lineage>
</organism>
<dbReference type="InterPro" id="IPR010263">
    <property type="entry name" value="T6SS_TssK"/>
</dbReference>
<reference evidence="1" key="1">
    <citation type="journal article" date="2014" name="Int. J. Syst. Evol. Microbiol.">
        <title>Complete genome sequence of Corynebacterium casei LMG S-19264T (=DSM 44701T), isolated from a smear-ripened cheese.</title>
        <authorList>
            <consortium name="US DOE Joint Genome Institute (JGI-PGF)"/>
            <person name="Walter F."/>
            <person name="Albersmeier A."/>
            <person name="Kalinowski J."/>
            <person name="Ruckert C."/>
        </authorList>
    </citation>
    <scope>NUCLEOTIDE SEQUENCE</scope>
    <source>
        <strain evidence="1">CGMCC 1.15758</strain>
    </source>
</reference>
<sequence>MNEFQYWEFSMHQVNWKNGQLLLPQHFNMMGDHHVALIAQRSKLQGEAFYGFADLVIDRDLCAMGVIRFKVLKAIDVCGQYYELHNNLSIEECLLDELLKTSNKEVYLHVFSAKPKEISVVDHQIEIKSYKAVLSSAPTMDGSVSSFPFCKISMLPSGKCELNALAKTPILSFYNSLFWESYKDQIKSIVLSIEARIKNDLLNHISASKYVMAQTVLMHSYRIDNCMMTMEQGGRSSPDYLFQQLYDFYLCFCNYIDDEPITELTYQHNTCCKCLNDLVEHLGFIAKYEVKEASLLAFNKGMRYIELKEIPEIILGSNRVYLLIQELTKDFNIDDIKVASSERLPVVHQKALPGLQLTHEKETLFSHIFDANTQIYKVEAGREWDNVIHYGNMAMTTTPQLENAKIFLYSPDYKVERSAL</sequence>
<dbReference type="NCBIfam" id="TIGR03353">
    <property type="entry name" value="VI_chp_4"/>
    <property type="match status" value="1"/>
</dbReference>
<evidence type="ECO:0008006" key="3">
    <source>
        <dbReference type="Google" id="ProtNLM"/>
    </source>
</evidence>
<comment type="caution">
    <text evidence="1">The sequence shown here is derived from an EMBL/GenBank/DDBJ whole genome shotgun (WGS) entry which is preliminary data.</text>
</comment>
<protein>
    <recommendedName>
        <fullName evidence="3">Type VI secretion system baseplate subunit TssK</fullName>
    </recommendedName>
</protein>
<reference evidence="1" key="2">
    <citation type="submission" date="2020-09" db="EMBL/GenBank/DDBJ databases">
        <authorList>
            <person name="Sun Q."/>
            <person name="Zhou Y."/>
        </authorList>
    </citation>
    <scope>NUCLEOTIDE SEQUENCE</scope>
    <source>
        <strain evidence="1">CGMCC 1.15758</strain>
    </source>
</reference>
<accession>A0A8J3E839</accession>
<keyword evidence="2" id="KW-1185">Reference proteome</keyword>
<evidence type="ECO:0000313" key="1">
    <source>
        <dbReference type="EMBL" id="GGF95478.1"/>
    </source>
</evidence>
<proteinExistence type="predicted"/>
<dbReference type="RefSeq" id="WP_117002227.1">
    <property type="nucleotide sequence ID" value="NZ_BMJS01000009.1"/>
</dbReference>
<dbReference type="Pfam" id="PF05936">
    <property type="entry name" value="T6SS_VasE"/>
    <property type="match status" value="2"/>
</dbReference>
<dbReference type="Proteomes" id="UP000636949">
    <property type="component" value="Unassembled WGS sequence"/>
</dbReference>
<dbReference type="OrthoDB" id="9775333at2"/>